<dbReference type="RefSeq" id="WP_306871819.1">
    <property type="nucleotide sequence ID" value="NZ_JAUSRB010000002.1"/>
</dbReference>
<keyword evidence="1" id="KW-0472">Membrane</keyword>
<protein>
    <recommendedName>
        <fullName evidence="4">SdpI family protein</fullName>
    </recommendedName>
</protein>
<organism evidence="2 3">
    <name type="scientific">Streptosporangium brasiliense</name>
    <dbReference type="NCBI Taxonomy" id="47480"/>
    <lineage>
        <taxon>Bacteria</taxon>
        <taxon>Bacillati</taxon>
        <taxon>Actinomycetota</taxon>
        <taxon>Actinomycetes</taxon>
        <taxon>Streptosporangiales</taxon>
        <taxon>Streptosporangiaceae</taxon>
        <taxon>Streptosporangium</taxon>
    </lineage>
</organism>
<sequence length="103" mass="10478">MLSVGLALFVLARRVRLGPVPGWGGLTARIGLGDARSWEITHEEIEQWIMAAGVAAGLAGLASLSIEEGSTLAAVTTLGMGLCGALLVTAAATGRARLRRPGA</sequence>
<keyword evidence="3" id="KW-1185">Reference proteome</keyword>
<gene>
    <name evidence="2" type="ORF">J2S55_007948</name>
</gene>
<comment type="caution">
    <text evidence="2">The sequence shown here is derived from an EMBL/GenBank/DDBJ whole genome shotgun (WGS) entry which is preliminary data.</text>
</comment>
<keyword evidence="1" id="KW-1133">Transmembrane helix</keyword>
<accession>A0ABT9RHD8</accession>
<dbReference type="EMBL" id="JAUSRB010000002">
    <property type="protein sequence ID" value="MDP9868682.1"/>
    <property type="molecule type" value="Genomic_DNA"/>
</dbReference>
<keyword evidence="1" id="KW-0812">Transmembrane</keyword>
<name>A0ABT9RHD8_9ACTN</name>
<proteinExistence type="predicted"/>
<dbReference type="Proteomes" id="UP001230426">
    <property type="component" value="Unassembled WGS sequence"/>
</dbReference>
<feature type="transmembrane region" description="Helical" evidence="1">
    <location>
        <begin position="71"/>
        <end position="92"/>
    </location>
</feature>
<reference evidence="2 3" key="1">
    <citation type="submission" date="2023-07" db="EMBL/GenBank/DDBJ databases">
        <title>Sequencing the genomes of 1000 actinobacteria strains.</title>
        <authorList>
            <person name="Klenk H.-P."/>
        </authorList>
    </citation>
    <scope>NUCLEOTIDE SEQUENCE [LARGE SCALE GENOMIC DNA]</scope>
    <source>
        <strain evidence="2 3">DSM 44109</strain>
    </source>
</reference>
<evidence type="ECO:0000313" key="2">
    <source>
        <dbReference type="EMBL" id="MDP9868682.1"/>
    </source>
</evidence>
<evidence type="ECO:0000313" key="3">
    <source>
        <dbReference type="Proteomes" id="UP001230426"/>
    </source>
</evidence>
<evidence type="ECO:0008006" key="4">
    <source>
        <dbReference type="Google" id="ProtNLM"/>
    </source>
</evidence>
<evidence type="ECO:0000256" key="1">
    <source>
        <dbReference type="SAM" id="Phobius"/>
    </source>
</evidence>